<evidence type="ECO:0000256" key="5">
    <source>
        <dbReference type="ARBA" id="ARBA00023014"/>
    </source>
</evidence>
<sequence length="331" mass="36779">MTLPPKPPDRFPPLTRTGLDTLQVNLGYRCNQSCKHCHVGAGPHRTEEMEAETIEEILAFLREGKATYLDLTGGAPELNPHFRYLVQQARDLGIHVIDRCNLTVLEEPDRTDLAGFLADHGVEIVASLPCYLEENVDGQRGNGVFARSLRALRRLNALGYGRPSAGLLLNLVYNPIGPFLPPPQQPLEAGYKRELAARYGVVFDRLYALTNLPLARFADRLRASGKLEEYKQLLRNAFRQENLEQVMCRSLVSVDWRGWVYDCDFNQMLDLPMEIPGRDRIHVRELAGRMDPALTGNRIVVGEHCFGCAAGQGSSCGGALNPPTSSPRCGT</sequence>
<dbReference type="PANTHER" id="PTHR43728">
    <property type="entry name" value="SLR0304 PROTEIN"/>
    <property type="match status" value="1"/>
</dbReference>
<protein>
    <submittedName>
        <fullName evidence="7">Radical SAM/Cys-rich domain-containing protein</fullName>
    </submittedName>
</protein>
<proteinExistence type="predicted"/>
<dbReference type="Pfam" id="PF12345">
    <property type="entry name" value="DUF3641"/>
    <property type="match status" value="1"/>
</dbReference>
<accession>A0A450RYH7</accession>
<evidence type="ECO:0000256" key="4">
    <source>
        <dbReference type="ARBA" id="ARBA00023004"/>
    </source>
</evidence>
<keyword evidence="2" id="KW-0949">S-adenosyl-L-methionine</keyword>
<reference evidence="7" key="1">
    <citation type="submission" date="2019-02" db="EMBL/GenBank/DDBJ databases">
        <authorList>
            <person name="Gruber-Vodicka R. H."/>
            <person name="Seah K. B. B."/>
        </authorList>
    </citation>
    <scope>NUCLEOTIDE SEQUENCE</scope>
    <source>
        <strain evidence="7">BECK_DK47</strain>
    </source>
</reference>
<keyword evidence="4" id="KW-0408">Iron</keyword>
<dbReference type="AlphaFoldDB" id="A0A450RYH7"/>
<evidence type="ECO:0000259" key="6">
    <source>
        <dbReference type="PROSITE" id="PS51918"/>
    </source>
</evidence>
<dbReference type="PANTHER" id="PTHR43728:SF1">
    <property type="entry name" value="FE-S OXIDOREDUCTASE"/>
    <property type="match status" value="1"/>
</dbReference>
<dbReference type="EMBL" id="CAADEX010000007">
    <property type="protein sequence ID" value="VFJ44198.1"/>
    <property type="molecule type" value="Genomic_DNA"/>
</dbReference>
<evidence type="ECO:0000313" key="7">
    <source>
        <dbReference type="EMBL" id="VFJ44198.1"/>
    </source>
</evidence>
<dbReference type="GO" id="GO:0046872">
    <property type="term" value="F:metal ion binding"/>
    <property type="evidence" value="ECO:0007669"/>
    <property type="project" value="UniProtKB-KW"/>
</dbReference>
<keyword evidence="3" id="KW-0479">Metal-binding</keyword>
<dbReference type="InterPro" id="IPR007197">
    <property type="entry name" value="rSAM"/>
</dbReference>
<comment type="cofactor">
    <cofactor evidence="1">
        <name>[4Fe-4S] cluster</name>
        <dbReference type="ChEBI" id="CHEBI:49883"/>
    </cofactor>
</comment>
<dbReference type="SFLD" id="SFLDS00029">
    <property type="entry name" value="Radical_SAM"/>
    <property type="match status" value="1"/>
</dbReference>
<dbReference type="Pfam" id="PF04055">
    <property type="entry name" value="Radical_SAM"/>
    <property type="match status" value="1"/>
</dbReference>
<organism evidence="7">
    <name type="scientific">Candidatus Kentrum sp. DK</name>
    <dbReference type="NCBI Taxonomy" id="2126562"/>
    <lineage>
        <taxon>Bacteria</taxon>
        <taxon>Pseudomonadati</taxon>
        <taxon>Pseudomonadota</taxon>
        <taxon>Gammaproteobacteria</taxon>
        <taxon>Candidatus Kentrum</taxon>
    </lineage>
</organism>
<dbReference type="InterPro" id="IPR013785">
    <property type="entry name" value="Aldolase_TIM"/>
</dbReference>
<evidence type="ECO:0000256" key="3">
    <source>
        <dbReference type="ARBA" id="ARBA00022723"/>
    </source>
</evidence>
<dbReference type="PROSITE" id="PS51918">
    <property type="entry name" value="RADICAL_SAM"/>
    <property type="match status" value="1"/>
</dbReference>
<dbReference type="GO" id="GO:0051536">
    <property type="term" value="F:iron-sulfur cluster binding"/>
    <property type="evidence" value="ECO:0007669"/>
    <property type="project" value="UniProtKB-KW"/>
</dbReference>
<dbReference type="SFLD" id="SFLDG01067">
    <property type="entry name" value="SPASM/twitch_domain_containing"/>
    <property type="match status" value="1"/>
</dbReference>
<dbReference type="InterPro" id="IPR024521">
    <property type="entry name" value="ArsS-like_C"/>
</dbReference>
<dbReference type="GO" id="GO:0003824">
    <property type="term" value="F:catalytic activity"/>
    <property type="evidence" value="ECO:0007669"/>
    <property type="project" value="InterPro"/>
</dbReference>
<dbReference type="CDD" id="cd01335">
    <property type="entry name" value="Radical_SAM"/>
    <property type="match status" value="1"/>
</dbReference>
<dbReference type="InterPro" id="IPR058240">
    <property type="entry name" value="rSAM_sf"/>
</dbReference>
<evidence type="ECO:0000256" key="2">
    <source>
        <dbReference type="ARBA" id="ARBA00022691"/>
    </source>
</evidence>
<name>A0A450RYH7_9GAMM</name>
<dbReference type="SUPFAM" id="SSF102114">
    <property type="entry name" value="Radical SAM enzymes"/>
    <property type="match status" value="1"/>
</dbReference>
<dbReference type="InterPro" id="IPR026351">
    <property type="entry name" value="rSAM_ArsS-like"/>
</dbReference>
<gene>
    <name evidence="7" type="ORF">BECKDK2373B_GA0170837_100759</name>
</gene>
<feature type="domain" description="Radical SAM core" evidence="6">
    <location>
        <begin position="16"/>
        <end position="219"/>
    </location>
</feature>
<evidence type="ECO:0000256" key="1">
    <source>
        <dbReference type="ARBA" id="ARBA00001966"/>
    </source>
</evidence>
<dbReference type="NCBIfam" id="TIGR04167">
    <property type="entry name" value="rSAM_SeCys"/>
    <property type="match status" value="1"/>
</dbReference>
<keyword evidence="5" id="KW-0411">Iron-sulfur</keyword>
<dbReference type="Gene3D" id="3.20.20.70">
    <property type="entry name" value="Aldolase class I"/>
    <property type="match status" value="1"/>
</dbReference>